<keyword evidence="1" id="KW-0812">Transmembrane</keyword>
<dbReference type="RefSeq" id="WP_018977737.1">
    <property type="nucleotide sequence ID" value="NZ_BMLN01000002.1"/>
</dbReference>
<gene>
    <name evidence="2" type="ORF">GCM10010969_06170</name>
</gene>
<reference evidence="3" key="1">
    <citation type="journal article" date="2019" name="Int. J. Syst. Evol. Microbiol.">
        <title>The Global Catalogue of Microorganisms (GCM) 10K type strain sequencing project: providing services to taxonomists for standard genome sequencing and annotation.</title>
        <authorList>
            <consortium name="The Broad Institute Genomics Platform"/>
            <consortium name="The Broad Institute Genome Sequencing Center for Infectious Disease"/>
            <person name="Wu L."/>
            <person name="Ma J."/>
        </authorList>
    </citation>
    <scope>NUCLEOTIDE SEQUENCE [LARGE SCALE GENOMIC DNA]</scope>
    <source>
        <strain evidence="3">CGMCC 1.6964</strain>
    </source>
</reference>
<evidence type="ECO:0000256" key="1">
    <source>
        <dbReference type="SAM" id="Phobius"/>
    </source>
</evidence>
<dbReference type="EMBL" id="BMLN01000002">
    <property type="protein sequence ID" value="GGN93049.1"/>
    <property type="molecule type" value="Genomic_DNA"/>
</dbReference>
<keyword evidence="3" id="KW-1185">Reference proteome</keyword>
<dbReference type="Proteomes" id="UP000606653">
    <property type="component" value="Unassembled WGS sequence"/>
</dbReference>
<comment type="caution">
    <text evidence="2">The sequence shown here is derived from an EMBL/GenBank/DDBJ whole genome shotgun (WGS) entry which is preliminary data.</text>
</comment>
<dbReference type="InterPro" id="IPR014717">
    <property type="entry name" value="Transl_elong_EF1B/ribsomal_bS6"/>
</dbReference>
<feature type="transmembrane region" description="Helical" evidence="1">
    <location>
        <begin position="12"/>
        <end position="30"/>
    </location>
</feature>
<proteinExistence type="predicted"/>
<evidence type="ECO:0000313" key="3">
    <source>
        <dbReference type="Proteomes" id="UP000606653"/>
    </source>
</evidence>
<accession>A0ABQ2KUB3</accession>
<keyword evidence="1" id="KW-0472">Membrane</keyword>
<sequence length="214" mass="23412">MMERIHNNRQALVLGIAVLFLLLLIPYVLIIRPQAEEKVSNDSEIAFLQQTNDLFQRKIDELSDQEVGGLSSEQIAQRLPEGPDQEQVVTDLYNVGLSTNVRLVDASFANEKSADGTVSPETNVGTPEQIKSVYVTAKIQGSYEGIKSWMKEIQDLPRLTAIEQFTLNKPYVYKGSLLSATVTFSASYLPGAITSAKITPGMDAADTGTDDSGQ</sequence>
<protein>
    <recommendedName>
        <fullName evidence="4">Type IV pilus assembly protein PilO</fullName>
    </recommendedName>
</protein>
<keyword evidence="1" id="KW-1133">Transmembrane helix</keyword>
<name>A0ABQ2KUB3_9BACL</name>
<organism evidence="2 3">
    <name type="scientific">Saccharibacillus kuerlensis</name>
    <dbReference type="NCBI Taxonomy" id="459527"/>
    <lineage>
        <taxon>Bacteria</taxon>
        <taxon>Bacillati</taxon>
        <taxon>Bacillota</taxon>
        <taxon>Bacilli</taxon>
        <taxon>Bacillales</taxon>
        <taxon>Paenibacillaceae</taxon>
        <taxon>Saccharibacillus</taxon>
    </lineage>
</organism>
<dbReference type="Gene3D" id="3.30.70.60">
    <property type="match status" value="1"/>
</dbReference>
<evidence type="ECO:0000313" key="2">
    <source>
        <dbReference type="EMBL" id="GGN93049.1"/>
    </source>
</evidence>
<evidence type="ECO:0008006" key="4">
    <source>
        <dbReference type="Google" id="ProtNLM"/>
    </source>
</evidence>